<gene>
    <name evidence="2" type="ORF">GEV33_005459</name>
</gene>
<dbReference type="PROSITE" id="PS50278">
    <property type="entry name" value="PDGF_2"/>
    <property type="match status" value="1"/>
</dbReference>
<organism evidence="2 3">
    <name type="scientific">Tenebrio molitor</name>
    <name type="common">Yellow mealworm beetle</name>
    <dbReference type="NCBI Taxonomy" id="7067"/>
    <lineage>
        <taxon>Eukaryota</taxon>
        <taxon>Metazoa</taxon>
        <taxon>Ecdysozoa</taxon>
        <taxon>Arthropoda</taxon>
        <taxon>Hexapoda</taxon>
        <taxon>Insecta</taxon>
        <taxon>Pterygota</taxon>
        <taxon>Neoptera</taxon>
        <taxon>Endopterygota</taxon>
        <taxon>Coleoptera</taxon>
        <taxon>Polyphaga</taxon>
        <taxon>Cucujiformia</taxon>
        <taxon>Tenebrionidae</taxon>
        <taxon>Tenebrio</taxon>
    </lineage>
</organism>
<comment type="caution">
    <text evidence="2">The sequence shown here is derived from an EMBL/GenBank/DDBJ whole genome shotgun (WGS) entry which is preliminary data.</text>
</comment>
<reference evidence="2" key="1">
    <citation type="journal article" date="2020" name="J Insects Food Feed">
        <title>The yellow mealworm (Tenebrio molitor) genome: a resource for the emerging insects as food and feed industry.</title>
        <authorList>
            <person name="Eriksson T."/>
            <person name="Andere A."/>
            <person name="Kelstrup H."/>
            <person name="Emery V."/>
            <person name="Picard C."/>
        </authorList>
    </citation>
    <scope>NUCLEOTIDE SEQUENCE</scope>
    <source>
        <strain evidence="2">Stoneville</strain>
        <tissue evidence="2">Whole head</tissue>
    </source>
</reference>
<keyword evidence="3" id="KW-1185">Reference proteome</keyword>
<evidence type="ECO:0000313" key="2">
    <source>
        <dbReference type="EMBL" id="KAH0817331.1"/>
    </source>
</evidence>
<sequence length="305" mass="34542">MILTTSFFCSRQYLCVKIQNTQIVKIYCDTTIILEHFVLSLQNPSITSKRKKANKYNSDNEILEKSEVTLKFPMYALKVPPVITSRKPSKTKLDPVALACNSPNVTKSLSELRKKIKCEPREMVVEIGAPDGFKVVPNTVVVKRCGGMCSGNKKCLPSQRANVDFYVRTTNSKSALVFCNRISVPEDVACHCACPEKKRCSIDQKFDPTMCKCVCTNKDEEQECLDKADMNFKWSARTCSCGCRREKLCTTGTTWVREECSQDPSKITLIHLETSETAKMLHNVYKGPCIEKYPLRKRFTVDLPC</sequence>
<proteinExistence type="predicted"/>
<reference evidence="2" key="2">
    <citation type="submission" date="2021-08" db="EMBL/GenBank/DDBJ databases">
        <authorList>
            <person name="Eriksson T."/>
        </authorList>
    </citation>
    <scope>NUCLEOTIDE SEQUENCE</scope>
    <source>
        <strain evidence="2">Stoneville</strain>
        <tissue evidence="2">Whole head</tissue>
    </source>
</reference>
<dbReference type="GO" id="GO:0008083">
    <property type="term" value="F:growth factor activity"/>
    <property type="evidence" value="ECO:0007669"/>
    <property type="project" value="InterPro"/>
</dbReference>
<evidence type="ECO:0000313" key="3">
    <source>
        <dbReference type="Proteomes" id="UP000719412"/>
    </source>
</evidence>
<name>A0A8J6HNS2_TENMO</name>
<accession>A0A8J6HNS2</accession>
<feature type="domain" description="Platelet-derived growth factor (PDGF) family profile" evidence="1">
    <location>
        <begin position="104"/>
        <end position="192"/>
    </location>
</feature>
<dbReference type="AlphaFoldDB" id="A0A8J6HNS2"/>
<dbReference type="SUPFAM" id="SSF57501">
    <property type="entry name" value="Cystine-knot cytokines"/>
    <property type="match status" value="1"/>
</dbReference>
<evidence type="ECO:0000259" key="1">
    <source>
        <dbReference type="PROSITE" id="PS50278"/>
    </source>
</evidence>
<dbReference type="Proteomes" id="UP000719412">
    <property type="component" value="Unassembled WGS sequence"/>
</dbReference>
<dbReference type="InterPro" id="IPR029034">
    <property type="entry name" value="Cystine-knot_cytokine"/>
</dbReference>
<dbReference type="Gene3D" id="2.10.90.10">
    <property type="entry name" value="Cystine-knot cytokines"/>
    <property type="match status" value="1"/>
</dbReference>
<protein>
    <recommendedName>
        <fullName evidence="1">Platelet-derived growth factor (PDGF) family profile domain-containing protein</fullName>
    </recommendedName>
</protein>
<dbReference type="InterPro" id="IPR000072">
    <property type="entry name" value="PDGF/VEGF_dom"/>
</dbReference>
<dbReference type="GO" id="GO:0016020">
    <property type="term" value="C:membrane"/>
    <property type="evidence" value="ECO:0007669"/>
    <property type="project" value="InterPro"/>
</dbReference>
<dbReference type="EMBL" id="JABDTM020019702">
    <property type="protein sequence ID" value="KAH0817331.1"/>
    <property type="molecule type" value="Genomic_DNA"/>
</dbReference>